<comment type="subcellular location">
    <subcellularLocation>
        <location evidence="1">Lysosome membrane</location>
        <topology evidence="1">Multi-pass membrane protein</topology>
    </subcellularLocation>
</comment>
<evidence type="ECO:0000256" key="8">
    <source>
        <dbReference type="ARBA" id="ARBA00023180"/>
    </source>
</evidence>
<reference evidence="16" key="2">
    <citation type="submission" date="2025-08" db="UniProtKB">
        <authorList>
            <consortium name="Ensembl"/>
        </authorList>
    </citation>
    <scope>IDENTIFICATION</scope>
</reference>
<proteinExistence type="inferred from homology"/>
<keyword evidence="4" id="KW-0677">Repeat</keyword>
<gene>
    <name evidence="16" type="primary">SLC66A1</name>
    <name evidence="16" type="synonym">slc66a1</name>
</gene>
<evidence type="ECO:0000313" key="16">
    <source>
        <dbReference type="Ensembl" id="ENSSFOP00015012095.2"/>
    </source>
</evidence>
<evidence type="ECO:0000256" key="12">
    <source>
        <dbReference type="ARBA" id="ARBA00068323"/>
    </source>
</evidence>
<protein>
    <recommendedName>
        <fullName evidence="12">Lysosomal amino acid transporter 1 homolog</fullName>
    </recommendedName>
    <alternativeName>
        <fullName evidence="13">PQ-loop repeat-containing protein 2</fullName>
    </alternativeName>
    <alternativeName>
        <fullName evidence="14">Solute carrier family 66 member 1</fullName>
    </alternativeName>
</protein>
<feature type="transmembrane region" description="Helical" evidence="15">
    <location>
        <begin position="198"/>
        <end position="218"/>
    </location>
</feature>
<keyword evidence="8" id="KW-0325">Glycoprotein</keyword>
<keyword evidence="9" id="KW-0458">Lysosome</keyword>
<dbReference type="InterPro" id="IPR051415">
    <property type="entry name" value="LAAT-1"/>
</dbReference>
<dbReference type="GO" id="GO:0005765">
    <property type="term" value="C:lysosomal membrane"/>
    <property type="evidence" value="ECO:0007669"/>
    <property type="project" value="UniProtKB-SubCell"/>
</dbReference>
<feature type="transmembrane region" description="Helical" evidence="15">
    <location>
        <begin position="47"/>
        <end position="69"/>
    </location>
</feature>
<feature type="transmembrane region" description="Helical" evidence="15">
    <location>
        <begin position="271"/>
        <end position="292"/>
    </location>
</feature>
<evidence type="ECO:0000256" key="14">
    <source>
        <dbReference type="ARBA" id="ARBA00081269"/>
    </source>
</evidence>
<evidence type="ECO:0000256" key="5">
    <source>
        <dbReference type="ARBA" id="ARBA00022970"/>
    </source>
</evidence>
<organism evidence="16 17">
    <name type="scientific">Scleropages formosus</name>
    <name type="common">Asian bonytongue</name>
    <name type="synonym">Osteoglossum formosum</name>
    <dbReference type="NCBI Taxonomy" id="113540"/>
    <lineage>
        <taxon>Eukaryota</taxon>
        <taxon>Metazoa</taxon>
        <taxon>Chordata</taxon>
        <taxon>Craniata</taxon>
        <taxon>Vertebrata</taxon>
        <taxon>Euteleostomi</taxon>
        <taxon>Actinopterygii</taxon>
        <taxon>Neopterygii</taxon>
        <taxon>Teleostei</taxon>
        <taxon>Osteoglossocephala</taxon>
        <taxon>Osteoglossomorpha</taxon>
        <taxon>Osteoglossiformes</taxon>
        <taxon>Osteoglossidae</taxon>
        <taxon>Scleropages</taxon>
    </lineage>
</organism>
<evidence type="ECO:0000256" key="9">
    <source>
        <dbReference type="ARBA" id="ARBA00023228"/>
    </source>
</evidence>
<dbReference type="GeneID" id="108928248"/>
<dbReference type="InterPro" id="IPR006603">
    <property type="entry name" value="PQ-loop_rpt"/>
</dbReference>
<dbReference type="FunFam" id="1.20.1280.290:FF:000017">
    <property type="entry name" value="lysosomal amino acid transporter 1 homolog"/>
    <property type="match status" value="1"/>
</dbReference>
<reference evidence="16 17" key="1">
    <citation type="submission" date="2019-04" db="EMBL/GenBank/DDBJ databases">
        <authorList>
            <consortium name="Wellcome Sanger Institute Data Sharing"/>
        </authorList>
    </citation>
    <scope>NUCLEOTIDE SEQUENCE [LARGE SCALE GENOMIC DNA]</scope>
</reference>
<feature type="transmembrane region" description="Helical" evidence="15">
    <location>
        <begin position="81"/>
        <end position="101"/>
    </location>
</feature>
<evidence type="ECO:0000256" key="3">
    <source>
        <dbReference type="ARBA" id="ARBA00022692"/>
    </source>
</evidence>
<evidence type="ECO:0000256" key="2">
    <source>
        <dbReference type="ARBA" id="ARBA00022448"/>
    </source>
</evidence>
<evidence type="ECO:0000256" key="13">
    <source>
        <dbReference type="ARBA" id="ARBA00079342"/>
    </source>
</evidence>
<feature type="transmembrane region" description="Helical" evidence="15">
    <location>
        <begin position="142"/>
        <end position="164"/>
    </location>
</feature>
<dbReference type="Pfam" id="PF04193">
    <property type="entry name" value="PQ-loop"/>
    <property type="match status" value="2"/>
</dbReference>
<dbReference type="AlphaFoldDB" id="A0A8C9R9M2"/>
<keyword evidence="6 15" id="KW-1133">Transmembrane helix</keyword>
<dbReference type="SMART" id="SM00679">
    <property type="entry name" value="CTNS"/>
    <property type="match status" value="2"/>
</dbReference>
<keyword evidence="17" id="KW-1185">Reference proteome</keyword>
<dbReference type="PANTHER" id="PTHR16201:SF36">
    <property type="entry name" value="LYSOSOMAL AMINO ACID TRANSPORTER 1 HOMOLOG"/>
    <property type="match status" value="1"/>
</dbReference>
<evidence type="ECO:0000256" key="10">
    <source>
        <dbReference type="ARBA" id="ARBA00038039"/>
    </source>
</evidence>
<comment type="function">
    <text evidence="11">Amino acid transporter that specifically mediates the pH-dependent export of the cationic amino acids arginine, histidine and lysine from lysosomes.</text>
</comment>
<dbReference type="FunFam" id="1.20.1280.290:FF:000009">
    <property type="entry name" value="PQ loop repeat family protein"/>
    <property type="match status" value="1"/>
</dbReference>
<dbReference type="GO" id="GO:0015174">
    <property type="term" value="F:basic amino acid transmembrane transporter activity"/>
    <property type="evidence" value="ECO:0007669"/>
    <property type="project" value="TreeGrafter"/>
</dbReference>
<evidence type="ECO:0000256" key="7">
    <source>
        <dbReference type="ARBA" id="ARBA00023136"/>
    </source>
</evidence>
<keyword evidence="5" id="KW-0029">Amino-acid transport</keyword>
<dbReference type="CTD" id="54896"/>
<evidence type="ECO:0000256" key="1">
    <source>
        <dbReference type="ARBA" id="ARBA00004155"/>
    </source>
</evidence>
<feature type="transmembrane region" description="Helical" evidence="15">
    <location>
        <begin position="113"/>
        <end position="130"/>
    </location>
</feature>
<evidence type="ECO:0000313" key="17">
    <source>
        <dbReference type="Proteomes" id="UP000694397"/>
    </source>
</evidence>
<dbReference type="GeneTree" id="ENSGT00390000003344"/>
<sequence>MKMGFFEVLTHVSTVRISDGNLTLLCLNGSQWVLRVLGECTQDARDMASIVLGLLSIVCFIASLGPQWYKSYRSGNMDSALSVWFLLLWLAGDSCNLVGSFLADQLPLQCYTAVYYVLADLVTLSMYCYYKVKNRGLNNRILLNAVGVLWLTGVPMFLTCAGAGPQVDFVQSGFKGRALLAAFEDYSATIKPFDTKEIIGFVIGSMSSLLYLCSRFPQIYNNFCRKSTEGVSYFLFALVILGNTTYGLSVLLKNPGAGDWEGNYIIHHLPWIIGSLGTLSLDLVISLQFLMYSSYSQEQGKAEETAALLYNS</sequence>
<dbReference type="Proteomes" id="UP000694397">
    <property type="component" value="Chromosome 25"/>
</dbReference>
<dbReference type="Ensembl" id="ENSSFOT00015012249.2">
    <property type="protein sequence ID" value="ENSSFOP00015012095.2"/>
    <property type="gene ID" value="ENSSFOG00015007821.2"/>
</dbReference>
<dbReference type="OrthoDB" id="8048523at2759"/>
<evidence type="ECO:0000256" key="6">
    <source>
        <dbReference type="ARBA" id="ARBA00022989"/>
    </source>
</evidence>
<evidence type="ECO:0000256" key="11">
    <source>
        <dbReference type="ARBA" id="ARBA00056009"/>
    </source>
</evidence>
<reference evidence="16" key="3">
    <citation type="submission" date="2025-09" db="UniProtKB">
        <authorList>
            <consortium name="Ensembl"/>
        </authorList>
    </citation>
    <scope>IDENTIFICATION</scope>
</reference>
<evidence type="ECO:0000256" key="4">
    <source>
        <dbReference type="ARBA" id="ARBA00022737"/>
    </source>
</evidence>
<dbReference type="RefSeq" id="XP_018597626.2">
    <property type="nucleotide sequence ID" value="XM_018742110.2"/>
</dbReference>
<dbReference type="KEGG" id="sfm:108928248"/>
<feature type="transmembrane region" description="Helical" evidence="15">
    <location>
        <begin position="230"/>
        <end position="251"/>
    </location>
</feature>
<comment type="similarity">
    <text evidence="10">Belongs to the laat-1 family.</text>
</comment>
<keyword evidence="3 15" id="KW-0812">Transmembrane</keyword>
<dbReference type="Gene3D" id="1.20.1280.290">
    <property type="match status" value="2"/>
</dbReference>
<dbReference type="PANTHER" id="PTHR16201">
    <property type="entry name" value="SEVEN TRANSMEMBRANE PROTEIN 1-RELATED"/>
    <property type="match status" value="1"/>
</dbReference>
<accession>A0A8C9R9M2</accession>
<keyword evidence="7 15" id="KW-0472">Membrane</keyword>
<name>A0A8C9R9M2_SCLFO</name>
<keyword evidence="2" id="KW-0813">Transport</keyword>
<dbReference type="RefSeq" id="XP_018597625.2">
    <property type="nucleotide sequence ID" value="XM_018742109.2"/>
</dbReference>
<evidence type="ECO:0000256" key="15">
    <source>
        <dbReference type="SAM" id="Phobius"/>
    </source>
</evidence>